<keyword evidence="2" id="KW-1185">Reference proteome</keyword>
<dbReference type="PROSITE" id="PS51257">
    <property type="entry name" value="PROKAR_LIPOPROTEIN"/>
    <property type="match status" value="1"/>
</dbReference>
<dbReference type="OrthoDB" id="2885813at2"/>
<dbReference type="AlphaFoldDB" id="A0A2C6MJG8"/>
<gene>
    <name evidence="1" type="ORF">P378_01735</name>
</gene>
<sequence length="148" mass="16578">MKNILRVSLIIVLILLTVGCQMQPQKKPQSEGKQTQKLVEINPELAEKAKQAAMSVKGVEEATAVVIDKNISTAIKVSGFNRLKLQSIKEEVHKKIGSMNEEYGVYVTADKKLFTQLQQIEKQINEQKVKSGSELKQKVNKINKDMKG</sequence>
<dbReference type="EMBL" id="AWQQ01000015">
    <property type="protein sequence ID" value="PHJ39713.1"/>
    <property type="molecule type" value="Genomic_DNA"/>
</dbReference>
<name>A0A2C6MJG8_9FIRM</name>
<dbReference type="Pfam" id="PF09580">
    <property type="entry name" value="Spore_YhcN_YlaJ"/>
    <property type="match status" value="1"/>
</dbReference>
<organism evidence="1 2">
    <name type="scientific">Desulforamulus profundi</name>
    <dbReference type="NCBI Taxonomy" id="1383067"/>
    <lineage>
        <taxon>Bacteria</taxon>
        <taxon>Bacillati</taxon>
        <taxon>Bacillota</taxon>
        <taxon>Clostridia</taxon>
        <taxon>Eubacteriales</taxon>
        <taxon>Peptococcaceae</taxon>
        <taxon>Desulforamulus</taxon>
    </lineage>
</organism>
<dbReference type="Proteomes" id="UP000222564">
    <property type="component" value="Unassembled WGS sequence"/>
</dbReference>
<evidence type="ECO:0000313" key="2">
    <source>
        <dbReference type="Proteomes" id="UP000222564"/>
    </source>
</evidence>
<dbReference type="InterPro" id="IPR019076">
    <property type="entry name" value="Spore_lipoprot_YhcN/YlaJ-like"/>
</dbReference>
<comment type="caution">
    <text evidence="1">The sequence shown here is derived from an EMBL/GenBank/DDBJ whole genome shotgun (WGS) entry which is preliminary data.</text>
</comment>
<proteinExistence type="predicted"/>
<evidence type="ECO:0000313" key="1">
    <source>
        <dbReference type="EMBL" id="PHJ39713.1"/>
    </source>
</evidence>
<reference evidence="1 2" key="1">
    <citation type="submission" date="2013-09" db="EMBL/GenBank/DDBJ databases">
        <title>Biodegradation of hydrocarbons in the deep terrestrial subsurface : characterization of a microbial consortium composed of two Desulfotomaculum species originating from a deep geological formation.</title>
        <authorList>
            <person name="Aullo T."/>
            <person name="Berlendis S."/>
            <person name="Lascourreges J.-F."/>
            <person name="Dessort D."/>
            <person name="Saint-Laurent S."/>
            <person name="Schraauwers B."/>
            <person name="Mas J."/>
            <person name="Magot M."/>
            <person name="Ranchou-Peyruse A."/>
        </authorList>
    </citation>
    <scope>NUCLEOTIDE SEQUENCE [LARGE SCALE GENOMIC DNA]</scope>
    <source>
        <strain evidence="1 2">Bs107</strain>
    </source>
</reference>
<protein>
    <submittedName>
        <fullName evidence="1">Sporulation protein</fullName>
    </submittedName>
</protein>
<accession>A0A2C6MJG8</accession>
<dbReference type="RefSeq" id="WP_099082029.1">
    <property type="nucleotide sequence ID" value="NZ_AWQQ01000015.1"/>
</dbReference>